<evidence type="ECO:0000256" key="1">
    <source>
        <dbReference type="SAM" id="MobiDB-lite"/>
    </source>
</evidence>
<feature type="region of interest" description="Disordered" evidence="1">
    <location>
        <begin position="32"/>
        <end position="92"/>
    </location>
</feature>
<accession>A0A8C0BCU8</accession>
<sequence>MRVLTPFWRGLLNWGVAGGILRNKKCVLRQKYPKLPPRGRRAETDGPGASRITRTTTPSSCRGWARTSPSSRWPTTSSRSASLRQTRRRGSP</sequence>
<name>A0A8C0BCU8_9AVES</name>
<reference evidence="2" key="1">
    <citation type="submission" date="2025-08" db="UniProtKB">
        <authorList>
            <consortium name="Ensembl"/>
        </authorList>
    </citation>
    <scope>IDENTIFICATION</scope>
</reference>
<evidence type="ECO:0000313" key="3">
    <source>
        <dbReference type="Proteomes" id="UP000694555"/>
    </source>
</evidence>
<dbReference type="AlphaFoldDB" id="A0A8C0BCU8"/>
<organism evidence="2 3">
    <name type="scientific">Buteo japonicus</name>
    <dbReference type="NCBI Taxonomy" id="224669"/>
    <lineage>
        <taxon>Eukaryota</taxon>
        <taxon>Metazoa</taxon>
        <taxon>Chordata</taxon>
        <taxon>Craniata</taxon>
        <taxon>Vertebrata</taxon>
        <taxon>Euteleostomi</taxon>
        <taxon>Archelosauria</taxon>
        <taxon>Archosauria</taxon>
        <taxon>Dinosauria</taxon>
        <taxon>Saurischia</taxon>
        <taxon>Theropoda</taxon>
        <taxon>Coelurosauria</taxon>
        <taxon>Aves</taxon>
        <taxon>Neognathae</taxon>
        <taxon>Neoaves</taxon>
        <taxon>Telluraves</taxon>
        <taxon>Accipitrimorphae</taxon>
        <taxon>Accipitriformes</taxon>
        <taxon>Accipitridae</taxon>
        <taxon>Accipitrinae</taxon>
        <taxon>Buteo</taxon>
    </lineage>
</organism>
<protein>
    <submittedName>
        <fullName evidence="2">Uncharacterized protein</fullName>
    </submittedName>
</protein>
<evidence type="ECO:0000313" key="2">
    <source>
        <dbReference type="Ensembl" id="ENSBJAP00000014652.1"/>
    </source>
</evidence>
<dbReference type="Ensembl" id="ENSBJAT00000015049.1">
    <property type="protein sequence ID" value="ENSBJAP00000014652.1"/>
    <property type="gene ID" value="ENSBJAG00000009717.1"/>
</dbReference>
<dbReference type="Proteomes" id="UP000694555">
    <property type="component" value="Unplaced"/>
</dbReference>
<proteinExistence type="predicted"/>
<feature type="compositionally biased region" description="Low complexity" evidence="1">
    <location>
        <begin position="65"/>
        <end position="82"/>
    </location>
</feature>
<reference evidence="2" key="2">
    <citation type="submission" date="2025-09" db="UniProtKB">
        <authorList>
            <consortium name="Ensembl"/>
        </authorList>
    </citation>
    <scope>IDENTIFICATION</scope>
</reference>
<keyword evidence="3" id="KW-1185">Reference proteome</keyword>